<dbReference type="Proteomes" id="UP000017836">
    <property type="component" value="Unassembled WGS sequence"/>
</dbReference>
<evidence type="ECO:0000256" key="2">
    <source>
        <dbReference type="SAM" id="Coils"/>
    </source>
</evidence>
<dbReference type="eggNOG" id="ENOG502QTVU">
    <property type="taxonomic scope" value="Eukaryota"/>
</dbReference>
<dbReference type="OMA" id="AEMQAIN"/>
<feature type="domain" description="GRIP" evidence="4">
    <location>
        <begin position="694"/>
        <end position="741"/>
    </location>
</feature>
<feature type="coiled-coil region" evidence="2">
    <location>
        <begin position="652"/>
        <end position="696"/>
    </location>
</feature>
<dbReference type="AlphaFoldDB" id="W1NLK6"/>
<dbReference type="PANTHER" id="PTHR23160:SF1">
    <property type="entry name" value="PROTEIN GRIP"/>
    <property type="match status" value="1"/>
</dbReference>
<evidence type="ECO:0000313" key="5">
    <source>
        <dbReference type="EMBL" id="ERM96144.1"/>
    </source>
</evidence>
<proteinExistence type="predicted"/>
<feature type="region of interest" description="Disordered" evidence="3">
    <location>
        <begin position="178"/>
        <end position="214"/>
    </location>
</feature>
<feature type="compositionally biased region" description="Polar residues" evidence="3">
    <location>
        <begin position="184"/>
        <end position="193"/>
    </location>
</feature>
<accession>W1NLK6</accession>
<dbReference type="EMBL" id="KI397142">
    <property type="protein sequence ID" value="ERM96144.1"/>
    <property type="molecule type" value="Genomic_DNA"/>
</dbReference>
<dbReference type="OrthoDB" id="1926336at2759"/>
<name>W1NLK6_AMBTC</name>
<evidence type="ECO:0000256" key="3">
    <source>
        <dbReference type="SAM" id="MobiDB-lite"/>
    </source>
</evidence>
<dbReference type="Gramene" id="ERM96144">
    <property type="protein sequence ID" value="ERM96144"/>
    <property type="gene ID" value="AMTR_s00001p00037940"/>
</dbReference>
<dbReference type="SMART" id="SM00755">
    <property type="entry name" value="Grip"/>
    <property type="match status" value="1"/>
</dbReference>
<sequence>MGDMASGNLEMANELCYGISYSDNTHDELIQSILELKFQNEYLKAHFTGSQGQHFGYACNIKEATENGEHITSEDFEALHEQIRTLTRQVEEHRETQNAAEDALKHLQLAYSEADAKVQELSSKLFEAQQKMDQEIKERDDKYSELDSKFGRLHKRAKQRIQELQKEKDDLEARLHEVDKKAEQTSSQHSVAQQELERTKQQASEALKSLDGERQQLRTANNRLRESVDDLHRSLEAKEHALENLQQSLIEKEQMVQEIQVLLQSSEEKQQSSIAELNAKHQKLIGSLEAQLADASSERYKASETVSSLQVLIAEKESRIAELEAASSGKAARLGAAVEAAKGEVMHLKREHEKEKESWENALQALKTKLEASEAAYLNSEIEAAKIRSQLELKLAVQNQLVSSREAELAAARDEINHLEKEFISYKARAHALLQKKDAELSAAKDTNLMKAQEAAIKEAKREVELATSERDKALQALQDAMINHENELAARNIALIDAEQRIRDMARKLDTAKSQYLVEKESWQTNLDSVEETWRLKYKALEDQVNMEARQDLQEELEELKKLYKKLKGEHDSFCDMANNMVEAKDNEISRLLSENITLQQTLEARPLVQYKDNHRNIDSLKQDVQVSTTSTAEQQILILARQQAHREEELAQCQRHILALQEEIDELEHENRLHNQQEAMLKAELRNMERAQKREGVDMTYLKNVVLKLLETGEVEALLPVVATLLQFSPEEIRKCQEASRISSDVSTTTTPTVVDGASSSPFSLFSKFSFS</sequence>
<reference evidence="6" key="1">
    <citation type="journal article" date="2013" name="Science">
        <title>The Amborella genome and the evolution of flowering plants.</title>
        <authorList>
            <consortium name="Amborella Genome Project"/>
        </authorList>
    </citation>
    <scope>NUCLEOTIDE SEQUENCE [LARGE SCALE GENOMIC DNA]</scope>
</reference>
<dbReference type="PANTHER" id="PTHR23160">
    <property type="entry name" value="SYNAPTONEMAL COMPLEX PROTEIN-RELATED"/>
    <property type="match status" value="1"/>
</dbReference>
<organism evidence="5 6">
    <name type="scientific">Amborella trichopoda</name>
    <dbReference type="NCBI Taxonomy" id="13333"/>
    <lineage>
        <taxon>Eukaryota</taxon>
        <taxon>Viridiplantae</taxon>
        <taxon>Streptophyta</taxon>
        <taxon>Embryophyta</taxon>
        <taxon>Tracheophyta</taxon>
        <taxon>Spermatophyta</taxon>
        <taxon>Magnoliopsida</taxon>
        <taxon>Amborellales</taxon>
        <taxon>Amborellaceae</taxon>
        <taxon>Amborella</taxon>
    </lineage>
</organism>
<evidence type="ECO:0000313" key="6">
    <source>
        <dbReference type="Proteomes" id="UP000017836"/>
    </source>
</evidence>
<dbReference type="InterPro" id="IPR000237">
    <property type="entry name" value="GRIP_dom"/>
</dbReference>
<evidence type="ECO:0000259" key="4">
    <source>
        <dbReference type="PROSITE" id="PS50913"/>
    </source>
</evidence>
<dbReference type="GO" id="GO:0007131">
    <property type="term" value="P:reciprocal meiotic recombination"/>
    <property type="evidence" value="ECO:0000318"/>
    <property type="project" value="GO_Central"/>
</dbReference>
<dbReference type="PROSITE" id="PS50913">
    <property type="entry name" value="GRIP"/>
    <property type="match status" value="1"/>
</dbReference>
<dbReference type="STRING" id="13333.W1NLK6"/>
<dbReference type="Gene3D" id="1.10.287.1490">
    <property type="match status" value="1"/>
</dbReference>
<dbReference type="HOGENOM" id="CLU_014408_0_0_1"/>
<keyword evidence="1 2" id="KW-0175">Coiled coil</keyword>
<dbReference type="KEGG" id="atr:18424086"/>
<dbReference type="GO" id="GO:0005802">
    <property type="term" value="C:trans-Golgi network"/>
    <property type="evidence" value="ECO:0007669"/>
    <property type="project" value="EnsemblPlants"/>
</dbReference>
<gene>
    <name evidence="5" type="ORF">AMTR_s00001p00037940</name>
</gene>
<keyword evidence="6" id="KW-1185">Reference proteome</keyword>
<dbReference type="Pfam" id="PF01465">
    <property type="entry name" value="GRIP"/>
    <property type="match status" value="1"/>
</dbReference>
<evidence type="ECO:0000256" key="1">
    <source>
        <dbReference type="ARBA" id="ARBA00023054"/>
    </source>
</evidence>
<protein>
    <recommendedName>
        <fullName evidence="4">GRIP domain-containing protein</fullName>
    </recommendedName>
</protein>